<proteinExistence type="predicted"/>
<dbReference type="InterPro" id="IPR040256">
    <property type="entry name" value="At4g02000-like"/>
</dbReference>
<evidence type="ECO:0000313" key="2">
    <source>
        <dbReference type="Proteomes" id="UP001179952"/>
    </source>
</evidence>
<comment type="caution">
    <text evidence="1">The sequence shown here is derived from an EMBL/GenBank/DDBJ whole genome shotgun (WGS) entry which is preliminary data.</text>
</comment>
<keyword evidence="2" id="KW-1185">Reference proteome</keyword>
<reference evidence="1" key="1">
    <citation type="journal article" date="2023" name="Nat. Commun.">
        <title>Diploid and tetraploid genomes of Acorus and the evolution of monocots.</title>
        <authorList>
            <person name="Ma L."/>
            <person name="Liu K.W."/>
            <person name="Li Z."/>
            <person name="Hsiao Y.Y."/>
            <person name="Qi Y."/>
            <person name="Fu T."/>
            <person name="Tang G.D."/>
            <person name="Zhang D."/>
            <person name="Sun W.H."/>
            <person name="Liu D.K."/>
            <person name="Li Y."/>
            <person name="Chen G.Z."/>
            <person name="Liu X.D."/>
            <person name="Liao X.Y."/>
            <person name="Jiang Y.T."/>
            <person name="Yu X."/>
            <person name="Hao Y."/>
            <person name="Huang J."/>
            <person name="Zhao X.W."/>
            <person name="Ke S."/>
            <person name="Chen Y.Y."/>
            <person name="Wu W.L."/>
            <person name="Hsu J.L."/>
            <person name="Lin Y.F."/>
            <person name="Huang M.D."/>
            <person name="Li C.Y."/>
            <person name="Huang L."/>
            <person name="Wang Z.W."/>
            <person name="Zhao X."/>
            <person name="Zhong W.Y."/>
            <person name="Peng D.H."/>
            <person name="Ahmad S."/>
            <person name="Lan S."/>
            <person name="Zhang J.S."/>
            <person name="Tsai W.C."/>
            <person name="Van de Peer Y."/>
            <person name="Liu Z.J."/>
        </authorList>
    </citation>
    <scope>NUCLEOTIDE SEQUENCE</scope>
    <source>
        <strain evidence="1">SCP</strain>
    </source>
</reference>
<reference evidence="1" key="2">
    <citation type="submission" date="2023-06" db="EMBL/GenBank/DDBJ databases">
        <authorList>
            <person name="Ma L."/>
            <person name="Liu K.-W."/>
            <person name="Li Z."/>
            <person name="Hsiao Y.-Y."/>
            <person name="Qi Y."/>
            <person name="Fu T."/>
            <person name="Tang G."/>
            <person name="Zhang D."/>
            <person name="Sun W.-H."/>
            <person name="Liu D.-K."/>
            <person name="Li Y."/>
            <person name="Chen G.-Z."/>
            <person name="Liu X.-D."/>
            <person name="Liao X.-Y."/>
            <person name="Jiang Y.-T."/>
            <person name="Yu X."/>
            <person name="Hao Y."/>
            <person name="Huang J."/>
            <person name="Zhao X.-W."/>
            <person name="Ke S."/>
            <person name="Chen Y.-Y."/>
            <person name="Wu W.-L."/>
            <person name="Hsu J.-L."/>
            <person name="Lin Y.-F."/>
            <person name="Huang M.-D."/>
            <person name="Li C.-Y."/>
            <person name="Huang L."/>
            <person name="Wang Z.-W."/>
            <person name="Zhao X."/>
            <person name="Zhong W.-Y."/>
            <person name="Peng D.-H."/>
            <person name="Ahmad S."/>
            <person name="Lan S."/>
            <person name="Zhang J.-S."/>
            <person name="Tsai W.-C."/>
            <person name="Van De Peer Y."/>
            <person name="Liu Z.-J."/>
        </authorList>
    </citation>
    <scope>NUCLEOTIDE SEQUENCE</scope>
    <source>
        <strain evidence="1">SCP</strain>
        <tissue evidence="1">Leaves</tissue>
    </source>
</reference>
<dbReference type="AlphaFoldDB" id="A0AAV9A7L5"/>
<dbReference type="EMBL" id="JAUJYN010000011">
    <property type="protein sequence ID" value="KAK1260154.1"/>
    <property type="molecule type" value="Genomic_DNA"/>
</dbReference>
<dbReference type="PANTHER" id="PTHR31286">
    <property type="entry name" value="GLYCINE-RICH CELL WALL STRUCTURAL PROTEIN 1.8-LIKE"/>
    <property type="match status" value="1"/>
</dbReference>
<protein>
    <submittedName>
        <fullName evidence="1">Uncharacterized protein</fullName>
    </submittedName>
</protein>
<dbReference type="Proteomes" id="UP001179952">
    <property type="component" value="Unassembled WGS sequence"/>
</dbReference>
<evidence type="ECO:0000313" key="1">
    <source>
        <dbReference type="EMBL" id="KAK1260154.1"/>
    </source>
</evidence>
<gene>
    <name evidence="1" type="ORF">QJS04_geneDACA013406</name>
</gene>
<name>A0AAV9A7L5_ACOGR</name>
<sequence length="100" mass="10924">MDKIASAVGIPLFMDTATQMATRISYARVCVEVLASSVLPDSMVIESKVDGKEVFPIVYDWKPHACSHCLTFGHDDAICSKHPRLLPTLSKNPAQDGFTT</sequence>
<organism evidence="1 2">
    <name type="scientific">Acorus gramineus</name>
    <name type="common">Dwarf sweet flag</name>
    <dbReference type="NCBI Taxonomy" id="55184"/>
    <lineage>
        <taxon>Eukaryota</taxon>
        <taxon>Viridiplantae</taxon>
        <taxon>Streptophyta</taxon>
        <taxon>Embryophyta</taxon>
        <taxon>Tracheophyta</taxon>
        <taxon>Spermatophyta</taxon>
        <taxon>Magnoliopsida</taxon>
        <taxon>Liliopsida</taxon>
        <taxon>Acoraceae</taxon>
        <taxon>Acorus</taxon>
    </lineage>
</organism>
<accession>A0AAV9A7L5</accession>
<dbReference type="PANTHER" id="PTHR31286:SF180">
    <property type="entry name" value="OS10G0362600 PROTEIN"/>
    <property type="match status" value="1"/>
</dbReference>